<feature type="compositionally biased region" description="Basic and acidic residues" evidence="1">
    <location>
        <begin position="14"/>
        <end position="30"/>
    </location>
</feature>
<feature type="compositionally biased region" description="Basic and acidic residues" evidence="1">
    <location>
        <begin position="196"/>
        <end position="219"/>
    </location>
</feature>
<evidence type="ECO:0000313" key="2">
    <source>
        <dbReference type="EMBL" id="KAJ8308510.1"/>
    </source>
</evidence>
<feature type="compositionally biased region" description="Basic and acidic residues" evidence="1">
    <location>
        <begin position="71"/>
        <end position="103"/>
    </location>
</feature>
<feature type="region of interest" description="Disordered" evidence="1">
    <location>
        <begin position="1"/>
        <end position="282"/>
    </location>
</feature>
<comment type="caution">
    <text evidence="2">The sequence shown here is derived from an EMBL/GenBank/DDBJ whole genome shotgun (WGS) entry which is preliminary data.</text>
</comment>
<feature type="compositionally biased region" description="Basic and acidic residues" evidence="1">
    <location>
        <begin position="38"/>
        <end position="60"/>
    </location>
</feature>
<sequence>MGNKSGKQKVTKKGKNDEQPNENKAEDKPENGPTTTTEKAEDKTVDQAADDSGKDGKDGDGGGGGATEDVEDKKPETEKTDNTGDEAAKDVPKESDNTDKEQTGDQQGDSSVVPKETEPSDNIVKDNIETETPQPSESVTDKIANETPSPDSSIDKKDEPAGEIVVDDSKDKVEETPVINGDHEAEIPSTDGDDTVGDKAVEPTKEEVVPNGEPSKDVQIEVTPPVPNETETNGTEDDKPETTDKDLEKQDEPPTEHPPELMPIKQDEEGTDNNVLVVESAG</sequence>
<keyword evidence="3" id="KW-1185">Reference proteome</keyword>
<protein>
    <submittedName>
        <fullName evidence="2">Uncharacterized protein</fullName>
    </submittedName>
</protein>
<evidence type="ECO:0000313" key="3">
    <source>
        <dbReference type="Proteomes" id="UP001217089"/>
    </source>
</evidence>
<accession>A0ABQ9ETM3</accession>
<dbReference type="Proteomes" id="UP001217089">
    <property type="component" value="Unassembled WGS sequence"/>
</dbReference>
<feature type="compositionally biased region" description="Basic and acidic residues" evidence="1">
    <location>
        <begin position="236"/>
        <end position="259"/>
    </location>
</feature>
<gene>
    <name evidence="2" type="ORF">KUTeg_013384</name>
</gene>
<evidence type="ECO:0000256" key="1">
    <source>
        <dbReference type="SAM" id="MobiDB-lite"/>
    </source>
</evidence>
<proteinExistence type="predicted"/>
<reference evidence="2 3" key="1">
    <citation type="submission" date="2022-12" db="EMBL/GenBank/DDBJ databases">
        <title>Chromosome-level genome of Tegillarca granosa.</title>
        <authorList>
            <person name="Kim J."/>
        </authorList>
    </citation>
    <scope>NUCLEOTIDE SEQUENCE [LARGE SCALE GENOMIC DNA]</scope>
    <source>
        <strain evidence="2">Teg-2019</strain>
        <tissue evidence="2">Adductor muscle</tissue>
    </source>
</reference>
<dbReference type="EMBL" id="JARBDR010000657">
    <property type="protein sequence ID" value="KAJ8308510.1"/>
    <property type="molecule type" value="Genomic_DNA"/>
</dbReference>
<organism evidence="2 3">
    <name type="scientific">Tegillarca granosa</name>
    <name type="common">Malaysian cockle</name>
    <name type="synonym">Anadara granosa</name>
    <dbReference type="NCBI Taxonomy" id="220873"/>
    <lineage>
        <taxon>Eukaryota</taxon>
        <taxon>Metazoa</taxon>
        <taxon>Spiralia</taxon>
        <taxon>Lophotrochozoa</taxon>
        <taxon>Mollusca</taxon>
        <taxon>Bivalvia</taxon>
        <taxon>Autobranchia</taxon>
        <taxon>Pteriomorphia</taxon>
        <taxon>Arcoida</taxon>
        <taxon>Arcoidea</taxon>
        <taxon>Arcidae</taxon>
        <taxon>Tegillarca</taxon>
    </lineage>
</organism>
<name>A0ABQ9ETM3_TEGGR</name>
<feature type="compositionally biased region" description="Basic and acidic residues" evidence="1">
    <location>
        <begin position="115"/>
        <end position="128"/>
    </location>
</feature>
<feature type="compositionally biased region" description="Basic residues" evidence="1">
    <location>
        <begin position="1"/>
        <end position="13"/>
    </location>
</feature>
<feature type="compositionally biased region" description="Basic and acidic residues" evidence="1">
    <location>
        <begin position="167"/>
        <end position="186"/>
    </location>
</feature>